<feature type="domain" description="AAA" evidence="19">
    <location>
        <begin position="521"/>
        <end position="633"/>
    </location>
</feature>
<evidence type="ECO:0000313" key="22">
    <source>
        <dbReference type="Proteomes" id="UP000199441"/>
    </source>
</evidence>
<evidence type="ECO:0000256" key="6">
    <source>
        <dbReference type="ARBA" id="ARBA00022519"/>
    </source>
</evidence>
<dbReference type="Pfam" id="PF13807">
    <property type="entry name" value="GNVR"/>
    <property type="match status" value="1"/>
</dbReference>
<dbReference type="InterPro" id="IPR027417">
    <property type="entry name" value="P-loop_NTPase"/>
</dbReference>
<evidence type="ECO:0000256" key="3">
    <source>
        <dbReference type="ARBA" id="ARBA00008883"/>
    </source>
</evidence>
<dbReference type="SUPFAM" id="SSF52540">
    <property type="entry name" value="P-loop containing nucleoside triphosphate hydrolases"/>
    <property type="match status" value="1"/>
</dbReference>
<evidence type="ECO:0000256" key="10">
    <source>
        <dbReference type="ARBA" id="ARBA00022777"/>
    </source>
</evidence>
<feature type="domain" description="Polysaccharide chain length determinant N-terminal" evidence="18">
    <location>
        <begin position="20"/>
        <end position="113"/>
    </location>
</feature>
<keyword evidence="12 17" id="KW-1133">Transmembrane helix</keyword>
<accession>A0A1H3DMQ8</accession>
<dbReference type="InterPro" id="IPR005702">
    <property type="entry name" value="Wzc-like_C"/>
</dbReference>
<comment type="catalytic activity">
    <reaction evidence="15">
        <text>L-tyrosyl-[protein] + ATP = O-phospho-L-tyrosyl-[protein] + ADP + H(+)</text>
        <dbReference type="Rhea" id="RHEA:10596"/>
        <dbReference type="Rhea" id="RHEA-COMP:10136"/>
        <dbReference type="Rhea" id="RHEA-COMP:20101"/>
        <dbReference type="ChEBI" id="CHEBI:15378"/>
        <dbReference type="ChEBI" id="CHEBI:30616"/>
        <dbReference type="ChEBI" id="CHEBI:46858"/>
        <dbReference type="ChEBI" id="CHEBI:61978"/>
        <dbReference type="ChEBI" id="CHEBI:456216"/>
        <dbReference type="EC" id="2.7.10.2"/>
    </reaction>
</comment>
<dbReference type="EMBL" id="FNOI01000011">
    <property type="protein sequence ID" value="SDX66944.1"/>
    <property type="molecule type" value="Genomic_DNA"/>
</dbReference>
<evidence type="ECO:0000259" key="18">
    <source>
        <dbReference type="Pfam" id="PF02706"/>
    </source>
</evidence>
<keyword evidence="8 17" id="KW-0812">Transmembrane</keyword>
<gene>
    <name evidence="21" type="ORF">SAMN04488001_0162</name>
</gene>
<dbReference type="Pfam" id="PF02706">
    <property type="entry name" value="Wzz"/>
    <property type="match status" value="1"/>
</dbReference>
<keyword evidence="16" id="KW-0175">Coiled coil</keyword>
<dbReference type="Proteomes" id="UP000199441">
    <property type="component" value="Unassembled WGS sequence"/>
</dbReference>
<dbReference type="STRING" id="670155.SAMN04488001_0162"/>
<evidence type="ECO:0000256" key="15">
    <source>
        <dbReference type="ARBA" id="ARBA00051245"/>
    </source>
</evidence>
<evidence type="ECO:0000256" key="16">
    <source>
        <dbReference type="SAM" id="Coils"/>
    </source>
</evidence>
<keyword evidence="6" id="KW-0997">Cell inner membrane</keyword>
<comment type="subcellular location">
    <subcellularLocation>
        <location evidence="1">Cell inner membrane</location>
        <topology evidence="1">Multi-pass membrane protein</topology>
    </subcellularLocation>
</comment>
<feature type="domain" description="Tyrosine-protein kinase G-rich" evidence="20">
    <location>
        <begin position="368"/>
        <end position="444"/>
    </location>
</feature>
<dbReference type="InterPro" id="IPR050445">
    <property type="entry name" value="Bact_polysacc_biosynth/exp"/>
</dbReference>
<protein>
    <recommendedName>
        <fullName evidence="4">non-specific protein-tyrosine kinase</fullName>
        <ecNumber evidence="4">2.7.10.2</ecNumber>
    </recommendedName>
</protein>
<proteinExistence type="inferred from homology"/>
<dbReference type="AlphaFoldDB" id="A0A1H3DMQ8"/>
<evidence type="ECO:0000256" key="13">
    <source>
        <dbReference type="ARBA" id="ARBA00023136"/>
    </source>
</evidence>
<dbReference type="CDD" id="cd05387">
    <property type="entry name" value="BY-kinase"/>
    <property type="match status" value="1"/>
</dbReference>
<evidence type="ECO:0000256" key="14">
    <source>
        <dbReference type="ARBA" id="ARBA00023137"/>
    </source>
</evidence>
<dbReference type="EC" id="2.7.10.2" evidence="4"/>
<reference evidence="22" key="1">
    <citation type="submission" date="2016-10" db="EMBL/GenBank/DDBJ databases">
        <authorList>
            <person name="Varghese N."/>
            <person name="Submissions S."/>
        </authorList>
    </citation>
    <scope>NUCLEOTIDE SEQUENCE [LARGE SCALE GENOMIC DNA]</scope>
    <source>
        <strain evidence="22">DSM 26922</strain>
    </source>
</reference>
<feature type="coiled-coil region" evidence="16">
    <location>
        <begin position="255"/>
        <end position="289"/>
    </location>
</feature>
<feature type="transmembrane region" description="Helical" evidence="17">
    <location>
        <begin position="422"/>
        <end position="441"/>
    </location>
</feature>
<dbReference type="GO" id="GO:0005524">
    <property type="term" value="F:ATP binding"/>
    <property type="evidence" value="ECO:0007669"/>
    <property type="project" value="UniProtKB-KW"/>
</dbReference>
<evidence type="ECO:0000256" key="2">
    <source>
        <dbReference type="ARBA" id="ARBA00007316"/>
    </source>
</evidence>
<name>A0A1H3DMQ8_9RHOB</name>
<keyword evidence="22" id="KW-1185">Reference proteome</keyword>
<dbReference type="GO" id="GO:0004715">
    <property type="term" value="F:non-membrane spanning protein tyrosine kinase activity"/>
    <property type="evidence" value="ECO:0007669"/>
    <property type="project" value="UniProtKB-EC"/>
</dbReference>
<dbReference type="InterPro" id="IPR032807">
    <property type="entry name" value="GNVR"/>
</dbReference>
<dbReference type="GO" id="GO:0005886">
    <property type="term" value="C:plasma membrane"/>
    <property type="evidence" value="ECO:0007669"/>
    <property type="project" value="UniProtKB-SubCell"/>
</dbReference>
<dbReference type="InterPro" id="IPR003856">
    <property type="entry name" value="LPS_length_determ_N"/>
</dbReference>
<keyword evidence="9" id="KW-0547">Nucleotide-binding</keyword>
<evidence type="ECO:0000256" key="9">
    <source>
        <dbReference type="ARBA" id="ARBA00022741"/>
    </source>
</evidence>
<sequence>MSDMSNSKISSLSVASHDDDEIDLTALLGTIWRGKMLVIIAAVIGLVLGIIYAFFMATPVYTSSAVVMLESRQEQVVDLESVMTGIGGDQVAINTEVEVIRSRGLIEKLVKQLNLMEDPEFNTSLQSKPLLSPGRLISGVKGLFSSAEGPQSSERELLDATIDRVLDTISVSNVRQSYVFRITATTESPQKSAEIANTLSELYILEQIEVKFDATEKATEWLTDRVGQLQIELEEAVTAVKEFNAGTELISAETLGGLNRQLKETRDRLREATASLAAAEQRIAELNAARAAGDMQKMADLAADNTLTQLILRSETPDRTVFEARFDQVIQRAEVDLARISNQITALENSIVTQEGQIERQSADLVTLQQLEREAEANRLIYEYFLNRLKETSIQQGIQQADSRILSLAVVPLTPSAPRKSMVMALMLILGLMVGVAIVVGREMAQNTFRLGEDLENKTGYPVLGQIPSIPARNRSNVLKYLSDKPTSAAAEAVRNLRTSVLLSDLDNPPQIIMSTSSVPGEGKTTQSLALTQNLAKMGKKVLLIEGDMRKRVFAEYFDLKDQNGLMSVLSGETPFDTAVIKEASLHADLLVAEKTSTNPADVYSSERFRNFLTELRAEYDYIIIDTPPVLAVPDARVIGQHVDAILYTVRWDSTSQRQVRDGIRSFEGVNLKISGLVLGQISDKGMKRYGYGGGYGDYSSYYDN</sequence>
<feature type="transmembrane region" description="Helical" evidence="17">
    <location>
        <begin position="36"/>
        <end position="55"/>
    </location>
</feature>
<evidence type="ECO:0000256" key="1">
    <source>
        <dbReference type="ARBA" id="ARBA00004429"/>
    </source>
</evidence>
<keyword evidence="7" id="KW-0808">Transferase</keyword>
<evidence type="ECO:0000259" key="20">
    <source>
        <dbReference type="Pfam" id="PF13807"/>
    </source>
</evidence>
<dbReference type="InterPro" id="IPR025669">
    <property type="entry name" value="AAA_dom"/>
</dbReference>
<dbReference type="RefSeq" id="WP_342027832.1">
    <property type="nucleotide sequence ID" value="NZ_FNOI01000011.1"/>
</dbReference>
<evidence type="ECO:0000256" key="4">
    <source>
        <dbReference type="ARBA" id="ARBA00011903"/>
    </source>
</evidence>
<comment type="similarity">
    <text evidence="2">Belongs to the CpsD/CapB family.</text>
</comment>
<evidence type="ECO:0000313" key="21">
    <source>
        <dbReference type="EMBL" id="SDX66944.1"/>
    </source>
</evidence>
<evidence type="ECO:0000256" key="11">
    <source>
        <dbReference type="ARBA" id="ARBA00022840"/>
    </source>
</evidence>
<evidence type="ECO:0000256" key="17">
    <source>
        <dbReference type="SAM" id="Phobius"/>
    </source>
</evidence>
<evidence type="ECO:0000256" key="12">
    <source>
        <dbReference type="ARBA" id="ARBA00022989"/>
    </source>
</evidence>
<dbReference type="PANTHER" id="PTHR32309:SF13">
    <property type="entry name" value="FERRIC ENTEROBACTIN TRANSPORT PROTEIN FEPE"/>
    <property type="match status" value="1"/>
</dbReference>
<dbReference type="Pfam" id="PF13614">
    <property type="entry name" value="AAA_31"/>
    <property type="match status" value="1"/>
</dbReference>
<keyword evidence="11" id="KW-0067">ATP-binding</keyword>
<dbReference type="NCBIfam" id="TIGR01007">
    <property type="entry name" value="eps_fam"/>
    <property type="match status" value="1"/>
</dbReference>
<keyword evidence="5" id="KW-1003">Cell membrane</keyword>
<evidence type="ECO:0000256" key="8">
    <source>
        <dbReference type="ARBA" id="ARBA00022692"/>
    </source>
</evidence>
<keyword evidence="14" id="KW-0829">Tyrosine-protein kinase</keyword>
<keyword evidence="10" id="KW-0418">Kinase</keyword>
<dbReference type="PANTHER" id="PTHR32309">
    <property type="entry name" value="TYROSINE-PROTEIN KINASE"/>
    <property type="match status" value="1"/>
</dbReference>
<comment type="similarity">
    <text evidence="3">Belongs to the etk/wzc family.</text>
</comment>
<evidence type="ECO:0000256" key="7">
    <source>
        <dbReference type="ARBA" id="ARBA00022679"/>
    </source>
</evidence>
<evidence type="ECO:0000256" key="5">
    <source>
        <dbReference type="ARBA" id="ARBA00022475"/>
    </source>
</evidence>
<organism evidence="21 22">
    <name type="scientific">Litoreibacter albidus</name>
    <dbReference type="NCBI Taxonomy" id="670155"/>
    <lineage>
        <taxon>Bacteria</taxon>
        <taxon>Pseudomonadati</taxon>
        <taxon>Pseudomonadota</taxon>
        <taxon>Alphaproteobacteria</taxon>
        <taxon>Rhodobacterales</taxon>
        <taxon>Roseobacteraceae</taxon>
        <taxon>Litoreibacter</taxon>
    </lineage>
</organism>
<evidence type="ECO:0000259" key="19">
    <source>
        <dbReference type="Pfam" id="PF13614"/>
    </source>
</evidence>
<dbReference type="Gene3D" id="3.40.50.300">
    <property type="entry name" value="P-loop containing nucleotide triphosphate hydrolases"/>
    <property type="match status" value="1"/>
</dbReference>
<feature type="coiled-coil region" evidence="16">
    <location>
        <begin position="330"/>
        <end position="378"/>
    </location>
</feature>
<keyword evidence="13 17" id="KW-0472">Membrane</keyword>